<evidence type="ECO:0000313" key="1">
    <source>
        <dbReference type="EMBL" id="MFF4777626.1"/>
    </source>
</evidence>
<evidence type="ECO:0000313" key="2">
    <source>
        <dbReference type="Proteomes" id="UP001602119"/>
    </source>
</evidence>
<dbReference type="EMBL" id="JBIAXI010000024">
    <property type="protein sequence ID" value="MFF4777626.1"/>
    <property type="molecule type" value="Genomic_DNA"/>
</dbReference>
<comment type="caution">
    <text evidence="1">The sequence shown here is derived from an EMBL/GenBank/DDBJ whole genome shotgun (WGS) entry which is preliminary data.</text>
</comment>
<name>A0ABW6VE92_MICFU</name>
<accession>A0ABW6VE92</accession>
<protein>
    <recommendedName>
        <fullName evidence="3">HTH araC/xylS-type domain-containing protein</fullName>
    </recommendedName>
</protein>
<dbReference type="Gene3D" id="1.10.10.60">
    <property type="entry name" value="Homeodomain-like"/>
    <property type="match status" value="1"/>
</dbReference>
<dbReference type="Proteomes" id="UP001602119">
    <property type="component" value="Unassembled WGS sequence"/>
</dbReference>
<dbReference type="RefSeq" id="WP_387346130.1">
    <property type="nucleotide sequence ID" value="NZ_JBIAXI010000024.1"/>
</dbReference>
<evidence type="ECO:0008006" key="3">
    <source>
        <dbReference type="Google" id="ProtNLM"/>
    </source>
</evidence>
<gene>
    <name evidence="1" type="ORF">ACFY05_32845</name>
</gene>
<keyword evidence="2" id="KW-1185">Reference proteome</keyword>
<proteinExistence type="predicted"/>
<sequence length="126" mass="13885">MLNETSTTSTTQCREDLAVIARTLAALQSVENLTVELDDNPSDVAIDKALASLRALAAGIPRLERVQNDAVNARQRLAALLVNKVPRLQLKLIARAAGFSSDSYLSRLARRFGGKPRTYRQRKNTH</sequence>
<organism evidence="1 2">
    <name type="scientific">Microtetraspora fusca</name>
    <dbReference type="NCBI Taxonomy" id="1997"/>
    <lineage>
        <taxon>Bacteria</taxon>
        <taxon>Bacillati</taxon>
        <taxon>Actinomycetota</taxon>
        <taxon>Actinomycetes</taxon>
        <taxon>Streptosporangiales</taxon>
        <taxon>Streptosporangiaceae</taxon>
        <taxon>Microtetraspora</taxon>
    </lineage>
</organism>
<reference evidence="1 2" key="1">
    <citation type="submission" date="2024-10" db="EMBL/GenBank/DDBJ databases">
        <title>The Natural Products Discovery Center: Release of the First 8490 Sequenced Strains for Exploring Actinobacteria Biosynthetic Diversity.</title>
        <authorList>
            <person name="Kalkreuter E."/>
            <person name="Kautsar S.A."/>
            <person name="Yang D."/>
            <person name="Bader C.D."/>
            <person name="Teijaro C.N."/>
            <person name="Fluegel L."/>
            <person name="Davis C.M."/>
            <person name="Simpson J.R."/>
            <person name="Lauterbach L."/>
            <person name="Steele A.D."/>
            <person name="Gui C."/>
            <person name="Meng S."/>
            <person name="Li G."/>
            <person name="Viehrig K."/>
            <person name="Ye F."/>
            <person name="Su P."/>
            <person name="Kiefer A.F."/>
            <person name="Nichols A."/>
            <person name="Cepeda A.J."/>
            <person name="Yan W."/>
            <person name="Fan B."/>
            <person name="Jiang Y."/>
            <person name="Adhikari A."/>
            <person name="Zheng C.-J."/>
            <person name="Schuster L."/>
            <person name="Cowan T.M."/>
            <person name="Smanski M.J."/>
            <person name="Chevrette M.G."/>
            <person name="De Carvalho L.P.S."/>
            <person name="Shen B."/>
        </authorList>
    </citation>
    <scope>NUCLEOTIDE SEQUENCE [LARGE SCALE GENOMIC DNA]</scope>
    <source>
        <strain evidence="1 2">NPDC001281</strain>
    </source>
</reference>